<dbReference type="OrthoDB" id="7254882at2"/>
<dbReference type="InterPro" id="IPR049453">
    <property type="entry name" value="Memb_transporter_dom"/>
</dbReference>
<evidence type="ECO:0000256" key="6">
    <source>
        <dbReference type="ARBA" id="ARBA00043993"/>
    </source>
</evidence>
<comment type="subcellular location">
    <subcellularLocation>
        <location evidence="1">Cell membrane</location>
        <topology evidence="1">Multi-pass membrane protein</topology>
    </subcellularLocation>
</comment>
<evidence type="ECO:0000256" key="7">
    <source>
        <dbReference type="SAM" id="Phobius"/>
    </source>
</evidence>
<keyword evidence="3 7" id="KW-0812">Transmembrane</keyword>
<dbReference type="RefSeq" id="WP_072821425.1">
    <property type="nucleotide sequence ID" value="NZ_LT670849.1"/>
</dbReference>
<reference evidence="10" key="1">
    <citation type="submission" date="2016-11" db="EMBL/GenBank/DDBJ databases">
        <authorList>
            <person name="Varghese N."/>
            <person name="Submissions S."/>
        </authorList>
    </citation>
    <scope>NUCLEOTIDE SEQUENCE [LARGE SCALE GENOMIC DNA]</scope>
    <source>
        <strain evidence="10">GAS401</strain>
    </source>
</reference>
<evidence type="ECO:0000313" key="10">
    <source>
        <dbReference type="Proteomes" id="UP000184096"/>
    </source>
</evidence>
<evidence type="ECO:0000256" key="1">
    <source>
        <dbReference type="ARBA" id="ARBA00004651"/>
    </source>
</evidence>
<keyword evidence="4 7" id="KW-1133">Transmembrane helix</keyword>
<feature type="domain" description="Integral membrane bound transporter" evidence="8">
    <location>
        <begin position="38"/>
        <end position="165"/>
    </location>
</feature>
<keyword evidence="5 7" id="KW-0472">Membrane</keyword>
<protein>
    <submittedName>
        <fullName evidence="9">Fusaric acid resistance protein family protein</fullName>
    </submittedName>
</protein>
<name>A0A1M7UED6_9BRAD</name>
<evidence type="ECO:0000256" key="5">
    <source>
        <dbReference type="ARBA" id="ARBA00023136"/>
    </source>
</evidence>
<gene>
    <name evidence="9" type="ORF">SAMN05444170_4695</name>
</gene>
<evidence type="ECO:0000259" key="8">
    <source>
        <dbReference type="Pfam" id="PF13515"/>
    </source>
</evidence>
<feature type="transmembrane region" description="Helical" evidence="7">
    <location>
        <begin position="76"/>
        <end position="94"/>
    </location>
</feature>
<accession>A0A1M7UED6</accession>
<evidence type="ECO:0000256" key="2">
    <source>
        <dbReference type="ARBA" id="ARBA00022475"/>
    </source>
</evidence>
<keyword evidence="10" id="KW-1185">Reference proteome</keyword>
<dbReference type="AlphaFoldDB" id="A0A1M7UED6"/>
<dbReference type="EMBL" id="LT670849">
    <property type="protein sequence ID" value="SHN81348.1"/>
    <property type="molecule type" value="Genomic_DNA"/>
</dbReference>
<dbReference type="Pfam" id="PF13515">
    <property type="entry name" value="FUSC_2"/>
    <property type="match status" value="1"/>
</dbReference>
<dbReference type="Proteomes" id="UP000184096">
    <property type="component" value="Chromosome I"/>
</dbReference>
<sequence length="369" mass="40416">MSSSESRVSRLFTWIRARIRRHRLQLILALRVTVGALLAFVAAQILHLHLPLWAVLTSLIVTQASLGRSVKVASDYLIGTFAGVAYGGALAILIPHDSEWALLAVLALAIAPLAFIASFRANFNVLPITAIIVLLVPSMQHVSPAASALDRVLEVTTGGAVGFIVSFLLFPSRAGEITAQTAADMLDLMADALSRFLEDHTRELDPAERRRIQDGIATALTRLNTIGAEAQHERNARLTSGPELGPLLRTMLRLRHDIVMLGRVVGCALPAEVSMRLEQPLAHVEAAGRDFLRTSATALRAQKPPPPLDAVEHAFRDYSEEFGAVRYEGLTRDMNSETVERFFALGFALEQLREHLLEVHRVVGEWARG</sequence>
<dbReference type="PANTHER" id="PTHR30509">
    <property type="entry name" value="P-HYDROXYBENZOIC ACID EFFLUX PUMP SUBUNIT-RELATED"/>
    <property type="match status" value="1"/>
</dbReference>
<comment type="similarity">
    <text evidence="6">Belongs to the YccS/YhfK family.</text>
</comment>
<dbReference type="GO" id="GO:0005886">
    <property type="term" value="C:plasma membrane"/>
    <property type="evidence" value="ECO:0007669"/>
    <property type="project" value="UniProtKB-SubCell"/>
</dbReference>
<keyword evidence="2" id="KW-1003">Cell membrane</keyword>
<evidence type="ECO:0000256" key="3">
    <source>
        <dbReference type="ARBA" id="ARBA00022692"/>
    </source>
</evidence>
<proteinExistence type="inferred from homology"/>
<organism evidence="9 10">
    <name type="scientific">Bradyrhizobium erythrophlei</name>
    <dbReference type="NCBI Taxonomy" id="1437360"/>
    <lineage>
        <taxon>Bacteria</taxon>
        <taxon>Pseudomonadati</taxon>
        <taxon>Pseudomonadota</taxon>
        <taxon>Alphaproteobacteria</taxon>
        <taxon>Hyphomicrobiales</taxon>
        <taxon>Nitrobacteraceae</taxon>
        <taxon>Bradyrhizobium</taxon>
    </lineage>
</organism>
<dbReference type="PANTHER" id="PTHR30509:SF9">
    <property type="entry name" value="MULTIDRUG RESISTANCE PROTEIN MDTO"/>
    <property type="match status" value="1"/>
</dbReference>
<evidence type="ECO:0000256" key="4">
    <source>
        <dbReference type="ARBA" id="ARBA00022989"/>
    </source>
</evidence>
<evidence type="ECO:0000313" key="9">
    <source>
        <dbReference type="EMBL" id="SHN81348.1"/>
    </source>
</evidence>
<feature type="transmembrane region" description="Helical" evidence="7">
    <location>
        <begin position="100"/>
        <end position="116"/>
    </location>
</feature>
<feature type="transmembrane region" description="Helical" evidence="7">
    <location>
        <begin position="26"/>
        <end position="46"/>
    </location>
</feature>